<evidence type="ECO:0000313" key="4">
    <source>
        <dbReference type="RefSeq" id="XP_047737468.1"/>
    </source>
</evidence>
<dbReference type="GO" id="GO:0009898">
    <property type="term" value="C:cytoplasmic side of plasma membrane"/>
    <property type="evidence" value="ECO:0007669"/>
    <property type="project" value="TreeGrafter"/>
</dbReference>
<sequence length="301" mass="33471">MCRHRQVRVLRSFFFFLQRRSRELYDEFWKRNSNSSHDLPQTRPLSSVCAELRDVLPSVSSLELAVRWLARNGLAAVAEGSDGVLYVKFAAPGCTFPSGYVLPSAETVEARLRDTCRMLEERVQQLSDLSALLRQQAKRAAASRNTTQALSLLRRRRRVEASLKTHCGALENTTCCCDQLRDARVNREVLAAFLSSALALKQLLADDGSADAAAETMDELQQVLDECQDVSGSLSSAVGDEGDADELLAELDALVDEENKNNKPDDDVVRALYDLSIPDRTLTTQLHNNEEEECLPPTQLA</sequence>
<reference evidence="4" key="1">
    <citation type="submission" date="2025-08" db="UniProtKB">
        <authorList>
            <consortium name="RefSeq"/>
        </authorList>
    </citation>
    <scope>IDENTIFICATION</scope>
    <source>
        <tissue evidence="4">Whole organism</tissue>
    </source>
</reference>
<dbReference type="Gene3D" id="6.10.140.1230">
    <property type="match status" value="1"/>
</dbReference>
<evidence type="ECO:0000313" key="3">
    <source>
        <dbReference type="Proteomes" id="UP000694843"/>
    </source>
</evidence>
<dbReference type="KEGG" id="hazt:108666529"/>
<dbReference type="GO" id="GO:0032511">
    <property type="term" value="P:late endosome to vacuole transport via multivesicular body sorting pathway"/>
    <property type="evidence" value="ECO:0007669"/>
    <property type="project" value="TreeGrafter"/>
</dbReference>
<dbReference type="InterPro" id="IPR005024">
    <property type="entry name" value="Snf7_fam"/>
</dbReference>
<dbReference type="OrthoDB" id="6372830at2759"/>
<dbReference type="GO" id="GO:0000815">
    <property type="term" value="C:ESCRT III complex"/>
    <property type="evidence" value="ECO:0007669"/>
    <property type="project" value="TreeGrafter"/>
</dbReference>
<keyword evidence="2" id="KW-0175">Coiled coil</keyword>
<dbReference type="PANTHER" id="PTHR22761:SF21">
    <property type="entry name" value="CHARGED MULTIVESICULAR BODY PROTEIN 7"/>
    <property type="match status" value="1"/>
</dbReference>
<gene>
    <name evidence="4" type="primary">LOC108666529</name>
</gene>
<comment type="similarity">
    <text evidence="1">Belongs to the SNF7 family.</text>
</comment>
<dbReference type="AlphaFoldDB" id="A0A979FLD0"/>
<dbReference type="RefSeq" id="XP_047737468.1">
    <property type="nucleotide sequence ID" value="XM_047881512.1"/>
</dbReference>
<evidence type="ECO:0000256" key="1">
    <source>
        <dbReference type="ARBA" id="ARBA00006190"/>
    </source>
</evidence>
<evidence type="ECO:0000256" key="2">
    <source>
        <dbReference type="SAM" id="Coils"/>
    </source>
</evidence>
<dbReference type="Pfam" id="PF03357">
    <property type="entry name" value="Snf7"/>
    <property type="match status" value="1"/>
</dbReference>
<dbReference type="GO" id="GO:0006900">
    <property type="term" value="P:vesicle budding from membrane"/>
    <property type="evidence" value="ECO:0007669"/>
    <property type="project" value="TreeGrafter"/>
</dbReference>
<proteinExistence type="inferred from homology"/>
<keyword evidence="3" id="KW-1185">Reference proteome</keyword>
<accession>A0A979FLD0</accession>
<name>A0A979FLD0_HYAAZ</name>
<dbReference type="PANTHER" id="PTHR22761">
    <property type="entry name" value="CHARGED MULTIVESICULAR BODY PROTEIN"/>
    <property type="match status" value="1"/>
</dbReference>
<dbReference type="Proteomes" id="UP000694843">
    <property type="component" value="Unplaced"/>
</dbReference>
<dbReference type="GeneID" id="108666529"/>
<dbReference type="GO" id="GO:0005771">
    <property type="term" value="C:multivesicular body"/>
    <property type="evidence" value="ECO:0007669"/>
    <property type="project" value="TreeGrafter"/>
</dbReference>
<organism evidence="3 4">
    <name type="scientific">Hyalella azteca</name>
    <name type="common">Amphipod</name>
    <dbReference type="NCBI Taxonomy" id="294128"/>
    <lineage>
        <taxon>Eukaryota</taxon>
        <taxon>Metazoa</taxon>
        <taxon>Ecdysozoa</taxon>
        <taxon>Arthropoda</taxon>
        <taxon>Crustacea</taxon>
        <taxon>Multicrustacea</taxon>
        <taxon>Malacostraca</taxon>
        <taxon>Eumalacostraca</taxon>
        <taxon>Peracarida</taxon>
        <taxon>Amphipoda</taxon>
        <taxon>Senticaudata</taxon>
        <taxon>Talitrida</taxon>
        <taxon>Talitroidea</taxon>
        <taxon>Hyalellidae</taxon>
        <taxon>Hyalella</taxon>
    </lineage>
</organism>
<protein>
    <submittedName>
        <fullName evidence="4">Uncharacterized protein LOC108666529</fullName>
    </submittedName>
</protein>
<feature type="coiled-coil region" evidence="2">
    <location>
        <begin position="109"/>
        <end position="136"/>
    </location>
</feature>